<organism evidence="1 2">
    <name type="scientific">Methylocapsa palsarum</name>
    <dbReference type="NCBI Taxonomy" id="1612308"/>
    <lineage>
        <taxon>Bacteria</taxon>
        <taxon>Pseudomonadati</taxon>
        <taxon>Pseudomonadota</taxon>
        <taxon>Alphaproteobacteria</taxon>
        <taxon>Hyphomicrobiales</taxon>
        <taxon>Beijerinckiaceae</taxon>
        <taxon>Methylocapsa</taxon>
    </lineage>
</organism>
<sequence length="148" mass="15634">MTDAAGYASPAAGSLANAAPAGMFSLPPIKVRTDRAAIAAFVQSTAPLSGDFVPLTFPFCWLTLPVIRSAILEAIGAEGVLPVHEAQKFDYERALEPDSDYQLAIEAKRSEGPPRLTLKGVVSTLQGDVCVRFETVLRIVSLAPLPAP</sequence>
<dbReference type="STRING" id="1612308.SAMN05444581_101493"/>
<proteinExistence type="predicted"/>
<protein>
    <recommendedName>
        <fullName evidence="3">MaoC like domain-containing protein</fullName>
    </recommendedName>
</protein>
<evidence type="ECO:0000313" key="2">
    <source>
        <dbReference type="Proteomes" id="UP000198755"/>
    </source>
</evidence>
<dbReference type="Proteomes" id="UP000198755">
    <property type="component" value="Unassembled WGS sequence"/>
</dbReference>
<evidence type="ECO:0000313" key="1">
    <source>
        <dbReference type="EMBL" id="SFK04920.1"/>
    </source>
</evidence>
<name>A0A1I3WBW8_9HYPH</name>
<dbReference type="EMBL" id="FOSN01000001">
    <property type="protein sequence ID" value="SFK04920.1"/>
    <property type="molecule type" value="Genomic_DNA"/>
</dbReference>
<dbReference type="AlphaFoldDB" id="A0A1I3WBW8"/>
<accession>A0A1I3WBW8</accession>
<dbReference type="RefSeq" id="WP_091677027.1">
    <property type="nucleotide sequence ID" value="NZ_FOSN01000001.1"/>
</dbReference>
<keyword evidence="2" id="KW-1185">Reference proteome</keyword>
<evidence type="ECO:0008006" key="3">
    <source>
        <dbReference type="Google" id="ProtNLM"/>
    </source>
</evidence>
<gene>
    <name evidence="1" type="ORF">SAMN05444581_101493</name>
</gene>
<dbReference type="OrthoDB" id="8452401at2"/>
<reference evidence="1 2" key="1">
    <citation type="submission" date="2016-10" db="EMBL/GenBank/DDBJ databases">
        <authorList>
            <person name="de Groot N.N."/>
        </authorList>
    </citation>
    <scope>NUCLEOTIDE SEQUENCE [LARGE SCALE GENOMIC DNA]</scope>
    <source>
        <strain evidence="1 2">NE2</strain>
    </source>
</reference>